<keyword evidence="6" id="KW-0687">Ribonucleoprotein</keyword>
<evidence type="ECO:0000256" key="2">
    <source>
        <dbReference type="ARBA" id="ARBA00009863"/>
    </source>
</evidence>
<gene>
    <name evidence="8" type="primary">EOG090X05V1</name>
</gene>
<evidence type="ECO:0000256" key="3">
    <source>
        <dbReference type="ARBA" id="ARBA00022946"/>
    </source>
</evidence>
<keyword evidence="3" id="KW-0809">Transit peptide</keyword>
<dbReference type="AlphaFoldDB" id="A0A4Y7LR09"/>
<dbReference type="PRINTS" id="PR01716">
    <property type="entry name" value="DEATHASSOCP3"/>
</dbReference>
<comment type="subcellular location">
    <subcellularLocation>
        <location evidence="1">Mitochondrion</location>
    </subcellularLocation>
</comment>
<dbReference type="InterPro" id="IPR019368">
    <property type="entry name" value="Ribosomal_mS29"/>
</dbReference>
<name>A0A4Y7LR09_9CRUS</name>
<evidence type="ECO:0000313" key="8">
    <source>
        <dbReference type="EMBL" id="SVE69789.1"/>
    </source>
</evidence>
<evidence type="ECO:0000256" key="5">
    <source>
        <dbReference type="ARBA" id="ARBA00023128"/>
    </source>
</evidence>
<protein>
    <recommendedName>
        <fullName evidence="7">Small ribosomal subunit protein mS29</fullName>
    </recommendedName>
</protein>
<keyword evidence="5" id="KW-0496">Mitochondrion</keyword>
<dbReference type="GO" id="GO:0003735">
    <property type="term" value="F:structural constituent of ribosome"/>
    <property type="evidence" value="ECO:0007669"/>
    <property type="project" value="TreeGrafter"/>
</dbReference>
<dbReference type="PANTHER" id="PTHR12810:SF0">
    <property type="entry name" value="SMALL RIBOSOMAL SUBUNIT PROTEIN MS29"/>
    <property type="match status" value="1"/>
</dbReference>
<evidence type="ECO:0000256" key="4">
    <source>
        <dbReference type="ARBA" id="ARBA00022980"/>
    </source>
</evidence>
<evidence type="ECO:0000256" key="1">
    <source>
        <dbReference type="ARBA" id="ARBA00004173"/>
    </source>
</evidence>
<proteinExistence type="evidence at transcript level"/>
<dbReference type="InterPro" id="IPR008092">
    <property type="entry name" value="Ribosomal_mS29_met"/>
</dbReference>
<dbReference type="PANTHER" id="PTHR12810">
    <property type="entry name" value="MITOCHONDRIAL 28S RIBOSOMAL PROTEIN S29"/>
    <property type="match status" value="1"/>
</dbReference>
<sequence length="420" mass="48009">MAQAFFNLGDFDGALQSCTEVLKYQNEPVNMIRYAKTLYSLRSIRHLRPFSSAVEPQTVETIESAHFRTNVENPVDHDIQHEGHFYRIPDPLKKQLFTYGGLPKTYHTLSTTLNELCLMVRRPAVEVISYLRQSNFDAPAAKYLLYGKTGTGKSLSLAHILHYGSVSGFVLIHVPWVPNWYRRFKEISPSSVNPEKFDHPIESVEWLRHFFLQNESLLTSLNLKTSKEYVWSKREITSEGVPLKELIDLGLNRGKYASGCIAALLEELKKAAIGNRCRVLVVIDGYNGFFIPNTRAKREDKSIISVSEFILTDAFLSITRNDWNNGAIVVSVDSSAGPLELRDSYLPRYLLGKEGFQHLDPFVPIEVFNYNEKEMYSQIDYYVERNWLQQPKARTEKGRAELSCTSGNNPYTLMTLVAPY</sequence>
<evidence type="ECO:0000256" key="7">
    <source>
        <dbReference type="ARBA" id="ARBA00035140"/>
    </source>
</evidence>
<comment type="similarity">
    <text evidence="2">Belongs to the mitochondrion-specific ribosomal protein mS29 family.</text>
</comment>
<organism evidence="8">
    <name type="scientific">Eubosmina coregoni</name>
    <dbReference type="NCBI Taxonomy" id="186181"/>
    <lineage>
        <taxon>Eukaryota</taxon>
        <taxon>Metazoa</taxon>
        <taxon>Ecdysozoa</taxon>
        <taxon>Arthropoda</taxon>
        <taxon>Crustacea</taxon>
        <taxon>Branchiopoda</taxon>
        <taxon>Diplostraca</taxon>
        <taxon>Cladocera</taxon>
        <taxon>Anomopoda</taxon>
        <taxon>Bosminidae</taxon>
        <taxon>Eubosmina</taxon>
    </lineage>
</organism>
<reference evidence="8" key="1">
    <citation type="submission" date="2018-08" db="EMBL/GenBank/DDBJ databases">
        <authorList>
            <person name="Cornetti L."/>
        </authorList>
    </citation>
    <scope>NUCLEOTIDE SEQUENCE</scope>
    <source>
        <strain evidence="8">FI-BAL1-1</strain>
    </source>
</reference>
<dbReference type="EMBL" id="LR000170">
    <property type="protein sequence ID" value="SVE69789.1"/>
    <property type="molecule type" value="mRNA"/>
</dbReference>
<evidence type="ECO:0000256" key="6">
    <source>
        <dbReference type="ARBA" id="ARBA00023274"/>
    </source>
</evidence>
<accession>A0A4Y7LR09</accession>
<dbReference type="GO" id="GO:0005763">
    <property type="term" value="C:mitochondrial small ribosomal subunit"/>
    <property type="evidence" value="ECO:0007669"/>
    <property type="project" value="TreeGrafter"/>
</dbReference>
<keyword evidence="4" id="KW-0689">Ribosomal protein</keyword>
<dbReference type="Pfam" id="PF10236">
    <property type="entry name" value="DAP3"/>
    <property type="match status" value="1"/>
</dbReference>
<dbReference type="GO" id="GO:0006915">
    <property type="term" value="P:apoptotic process"/>
    <property type="evidence" value="ECO:0007669"/>
    <property type="project" value="InterPro"/>
</dbReference>